<dbReference type="GO" id="GO:0004069">
    <property type="term" value="F:L-aspartate:2-oxoglutarate aminotransferase activity"/>
    <property type="evidence" value="ECO:0007669"/>
    <property type="project" value="UniProtKB-EC"/>
</dbReference>
<evidence type="ECO:0000256" key="2">
    <source>
        <dbReference type="ARBA" id="ARBA00007441"/>
    </source>
</evidence>
<comment type="subunit">
    <text evidence="3 7">Homodimer.</text>
</comment>
<dbReference type="Gene3D" id="3.40.640.10">
    <property type="entry name" value="Type I PLP-dependent aspartate aminotransferase-like (Major domain)"/>
    <property type="match status" value="2"/>
</dbReference>
<evidence type="ECO:0000256" key="3">
    <source>
        <dbReference type="ARBA" id="ARBA00011738"/>
    </source>
</evidence>
<sequence length="387" mass="43213">MPTLHIDSFRELTPSWVDAIPSILADEIFSLAGECRLVESKNKVDLLIGAYRSDDGDPWPLPSVLEAERRLQHQGDAAKHEYLPIEGDPVYLRQAQKLLLGLDDQSKLFQRLVSVQTISGSGAIHIGAAFLSRLLKPGCVWVSDPTWAPHILMFERAGDVIILQVCAHNPTGLDLTQEQWKKVAEICARKGIFPFLDNAYQGFATGNPERDAWPLRYFANMANPIRFGVAQSFSKNFGLYGQRAGAFHLVLKEQDRAIQGNILQQLQFIIRTEYSAPPRTGSTIVKTILGDADLKAQWLTEVSAMSQRLGSVRSALHNGLRGSQLNSDFDHIIQQSGMFSYTGLSTKEVLRLRQEFHIYLSSSGRISMAGYYVTRAIREVQQDPSSK</sequence>
<dbReference type="InterPro" id="IPR000796">
    <property type="entry name" value="Asp_trans"/>
</dbReference>
<comment type="caution">
    <text evidence="9">The sequence shown here is derived from an EMBL/GenBank/DDBJ whole genome shotgun (WGS) entry which is preliminary data.</text>
</comment>
<dbReference type="CDD" id="cd00609">
    <property type="entry name" value="AAT_like"/>
    <property type="match status" value="1"/>
</dbReference>
<dbReference type="AlphaFoldDB" id="A0A9N9ZF91"/>
<evidence type="ECO:0000256" key="4">
    <source>
        <dbReference type="ARBA" id="ARBA00022576"/>
    </source>
</evidence>
<dbReference type="PANTHER" id="PTHR11879:SF20">
    <property type="entry name" value="ASPARTATE AMINOTRANSFERASE"/>
    <property type="match status" value="1"/>
</dbReference>
<dbReference type="SUPFAM" id="SSF53383">
    <property type="entry name" value="PLP-dependent transferases"/>
    <property type="match status" value="1"/>
</dbReference>
<dbReference type="InterPro" id="IPR015422">
    <property type="entry name" value="PyrdxlP-dep_Trfase_small"/>
</dbReference>
<comment type="catalytic activity">
    <reaction evidence="7">
        <text>L-aspartate + 2-oxoglutarate = oxaloacetate + L-glutamate</text>
        <dbReference type="Rhea" id="RHEA:21824"/>
        <dbReference type="ChEBI" id="CHEBI:16452"/>
        <dbReference type="ChEBI" id="CHEBI:16810"/>
        <dbReference type="ChEBI" id="CHEBI:29985"/>
        <dbReference type="ChEBI" id="CHEBI:29991"/>
        <dbReference type="EC" id="2.6.1.1"/>
    </reaction>
</comment>
<keyword evidence="5 7" id="KW-0808">Transferase</keyword>
<dbReference type="InterPro" id="IPR015424">
    <property type="entry name" value="PyrdxlP-dep_Trfase"/>
</dbReference>
<dbReference type="PROSITE" id="PS00105">
    <property type="entry name" value="AA_TRANSFER_CLASS_1"/>
    <property type="match status" value="1"/>
</dbReference>
<dbReference type="InterPro" id="IPR004838">
    <property type="entry name" value="NHTrfase_class1_PyrdxlP-BS"/>
</dbReference>
<dbReference type="EMBL" id="CABFOC020000050">
    <property type="protein sequence ID" value="CAH0054421.1"/>
    <property type="molecule type" value="Genomic_DNA"/>
</dbReference>
<evidence type="ECO:0000256" key="7">
    <source>
        <dbReference type="RuleBase" id="RU000480"/>
    </source>
</evidence>
<accession>A0A9N9ZF91</accession>
<evidence type="ECO:0000256" key="5">
    <source>
        <dbReference type="ARBA" id="ARBA00022679"/>
    </source>
</evidence>
<keyword evidence="4 7" id="KW-0032">Aminotransferase</keyword>
<evidence type="ECO:0000256" key="6">
    <source>
        <dbReference type="ARBA" id="ARBA00022898"/>
    </source>
</evidence>
<evidence type="ECO:0000259" key="8">
    <source>
        <dbReference type="Pfam" id="PF00155"/>
    </source>
</evidence>
<proteinExistence type="inferred from homology"/>
<dbReference type="Gene3D" id="3.90.1150.10">
    <property type="entry name" value="Aspartate Aminotransferase, domain 1"/>
    <property type="match status" value="2"/>
</dbReference>
<feature type="domain" description="Aminotransferase class I/classII large" evidence="8">
    <location>
        <begin position="158"/>
        <end position="370"/>
    </location>
</feature>
<dbReference type="Pfam" id="PF00155">
    <property type="entry name" value="Aminotran_1_2"/>
    <property type="match status" value="1"/>
</dbReference>
<dbReference type="InterPro" id="IPR004839">
    <property type="entry name" value="Aminotransferase_I/II_large"/>
</dbReference>
<dbReference type="EC" id="2.6.1.1" evidence="7"/>
<dbReference type="GO" id="GO:0030170">
    <property type="term" value="F:pyridoxal phosphate binding"/>
    <property type="evidence" value="ECO:0007669"/>
    <property type="project" value="InterPro"/>
</dbReference>
<evidence type="ECO:0000256" key="1">
    <source>
        <dbReference type="ARBA" id="ARBA00001933"/>
    </source>
</evidence>
<dbReference type="OrthoDB" id="550424at2759"/>
<gene>
    <name evidence="9" type="ORF">CSOL1703_00016490</name>
</gene>
<keyword evidence="10" id="KW-1185">Reference proteome</keyword>
<dbReference type="Proteomes" id="UP000775872">
    <property type="component" value="Unassembled WGS sequence"/>
</dbReference>
<comment type="cofactor">
    <cofactor evidence="1">
        <name>pyridoxal 5'-phosphate</name>
        <dbReference type="ChEBI" id="CHEBI:597326"/>
    </cofactor>
</comment>
<evidence type="ECO:0000313" key="9">
    <source>
        <dbReference type="EMBL" id="CAH0054421.1"/>
    </source>
</evidence>
<comment type="miscellaneous">
    <text evidence="7">In eukaryotes there are cytoplasmic, mitochondrial and chloroplastic isozymes.</text>
</comment>
<reference evidence="9" key="1">
    <citation type="submission" date="2021-10" db="EMBL/GenBank/DDBJ databases">
        <authorList>
            <person name="Piombo E."/>
        </authorList>
    </citation>
    <scope>NUCLEOTIDE SEQUENCE</scope>
</reference>
<dbReference type="GO" id="GO:0006532">
    <property type="term" value="P:aspartate biosynthetic process"/>
    <property type="evidence" value="ECO:0007669"/>
    <property type="project" value="TreeGrafter"/>
</dbReference>
<comment type="similarity">
    <text evidence="2">Belongs to the class-I pyridoxal-phosphate-dependent aminotransferase family.</text>
</comment>
<keyword evidence="6" id="KW-0663">Pyridoxal phosphate</keyword>
<dbReference type="InterPro" id="IPR015421">
    <property type="entry name" value="PyrdxlP-dep_Trfase_major"/>
</dbReference>
<dbReference type="PANTHER" id="PTHR11879">
    <property type="entry name" value="ASPARTATE AMINOTRANSFERASE"/>
    <property type="match status" value="1"/>
</dbReference>
<protein>
    <recommendedName>
        <fullName evidence="7">Aspartate aminotransferase</fullName>
        <ecNumber evidence="7">2.6.1.1</ecNumber>
    </recommendedName>
</protein>
<evidence type="ECO:0000313" key="10">
    <source>
        <dbReference type="Proteomes" id="UP000775872"/>
    </source>
</evidence>
<dbReference type="GO" id="GO:0005829">
    <property type="term" value="C:cytosol"/>
    <property type="evidence" value="ECO:0007669"/>
    <property type="project" value="TreeGrafter"/>
</dbReference>
<organism evidence="9 10">
    <name type="scientific">Clonostachys solani</name>
    <dbReference type="NCBI Taxonomy" id="160281"/>
    <lineage>
        <taxon>Eukaryota</taxon>
        <taxon>Fungi</taxon>
        <taxon>Dikarya</taxon>
        <taxon>Ascomycota</taxon>
        <taxon>Pezizomycotina</taxon>
        <taxon>Sordariomycetes</taxon>
        <taxon>Hypocreomycetidae</taxon>
        <taxon>Hypocreales</taxon>
        <taxon>Bionectriaceae</taxon>
        <taxon>Clonostachys</taxon>
    </lineage>
</organism>
<dbReference type="PRINTS" id="PR00799">
    <property type="entry name" value="TRANSAMINASE"/>
</dbReference>
<name>A0A9N9ZF91_9HYPO</name>